<proteinExistence type="predicted"/>
<dbReference type="AlphaFoldDB" id="A0A9D4L7Q1"/>
<keyword evidence="1" id="KW-1133">Transmembrane helix</keyword>
<evidence type="ECO:0000256" key="1">
    <source>
        <dbReference type="SAM" id="Phobius"/>
    </source>
</evidence>
<evidence type="ECO:0000313" key="3">
    <source>
        <dbReference type="Proteomes" id="UP000828390"/>
    </source>
</evidence>
<feature type="transmembrane region" description="Helical" evidence="1">
    <location>
        <begin position="60"/>
        <end position="80"/>
    </location>
</feature>
<gene>
    <name evidence="2" type="ORF">DPMN_096095</name>
</gene>
<accession>A0A9D4L7Q1</accession>
<comment type="caution">
    <text evidence="2">The sequence shown here is derived from an EMBL/GenBank/DDBJ whole genome shotgun (WGS) entry which is preliminary data.</text>
</comment>
<keyword evidence="1" id="KW-0812">Transmembrane</keyword>
<dbReference type="EMBL" id="JAIWYP010000003">
    <property type="protein sequence ID" value="KAH3853567.1"/>
    <property type="molecule type" value="Genomic_DNA"/>
</dbReference>
<reference evidence="2" key="1">
    <citation type="journal article" date="2019" name="bioRxiv">
        <title>The Genome of the Zebra Mussel, Dreissena polymorpha: A Resource for Invasive Species Research.</title>
        <authorList>
            <person name="McCartney M.A."/>
            <person name="Auch B."/>
            <person name="Kono T."/>
            <person name="Mallez S."/>
            <person name="Zhang Y."/>
            <person name="Obille A."/>
            <person name="Becker A."/>
            <person name="Abrahante J.E."/>
            <person name="Garbe J."/>
            <person name="Badalamenti J.P."/>
            <person name="Herman A."/>
            <person name="Mangelson H."/>
            <person name="Liachko I."/>
            <person name="Sullivan S."/>
            <person name="Sone E.D."/>
            <person name="Koren S."/>
            <person name="Silverstein K.A.T."/>
            <person name="Beckman K.B."/>
            <person name="Gohl D.M."/>
        </authorList>
    </citation>
    <scope>NUCLEOTIDE SEQUENCE</scope>
    <source>
        <strain evidence="2">Duluth1</strain>
        <tissue evidence="2">Whole animal</tissue>
    </source>
</reference>
<sequence>MRTRYANLQNVDVDEEDDDHQLIPWAGIYKVVMQEVEEEGRGTMATAAAKCSSLLRIYMWLQRLFFFLIMLFIIVLIQLIF</sequence>
<organism evidence="2 3">
    <name type="scientific">Dreissena polymorpha</name>
    <name type="common">Zebra mussel</name>
    <name type="synonym">Mytilus polymorpha</name>
    <dbReference type="NCBI Taxonomy" id="45954"/>
    <lineage>
        <taxon>Eukaryota</taxon>
        <taxon>Metazoa</taxon>
        <taxon>Spiralia</taxon>
        <taxon>Lophotrochozoa</taxon>
        <taxon>Mollusca</taxon>
        <taxon>Bivalvia</taxon>
        <taxon>Autobranchia</taxon>
        <taxon>Heteroconchia</taxon>
        <taxon>Euheterodonta</taxon>
        <taxon>Imparidentia</taxon>
        <taxon>Neoheterodontei</taxon>
        <taxon>Myida</taxon>
        <taxon>Dreissenoidea</taxon>
        <taxon>Dreissenidae</taxon>
        <taxon>Dreissena</taxon>
    </lineage>
</organism>
<dbReference type="Proteomes" id="UP000828390">
    <property type="component" value="Unassembled WGS sequence"/>
</dbReference>
<name>A0A9D4L7Q1_DREPO</name>
<evidence type="ECO:0000313" key="2">
    <source>
        <dbReference type="EMBL" id="KAH3853567.1"/>
    </source>
</evidence>
<protein>
    <submittedName>
        <fullName evidence="2">Uncharacterized protein</fullName>
    </submittedName>
</protein>
<keyword evidence="1" id="KW-0472">Membrane</keyword>
<keyword evidence="3" id="KW-1185">Reference proteome</keyword>
<reference evidence="2" key="2">
    <citation type="submission" date="2020-11" db="EMBL/GenBank/DDBJ databases">
        <authorList>
            <person name="McCartney M.A."/>
            <person name="Auch B."/>
            <person name="Kono T."/>
            <person name="Mallez S."/>
            <person name="Becker A."/>
            <person name="Gohl D.M."/>
            <person name="Silverstein K.A.T."/>
            <person name="Koren S."/>
            <person name="Bechman K.B."/>
            <person name="Herman A."/>
            <person name="Abrahante J.E."/>
            <person name="Garbe J."/>
        </authorList>
    </citation>
    <scope>NUCLEOTIDE SEQUENCE</scope>
    <source>
        <strain evidence="2">Duluth1</strain>
        <tissue evidence="2">Whole animal</tissue>
    </source>
</reference>